<dbReference type="EMBL" id="CP017634">
    <property type="protein sequence ID" value="ATW24378.1"/>
    <property type="molecule type" value="Genomic_DNA"/>
</dbReference>
<dbReference type="NCBIfam" id="TIGR00762">
    <property type="entry name" value="DegV"/>
    <property type="match status" value="1"/>
</dbReference>
<keyword evidence="1" id="KW-0446">Lipid-binding</keyword>
<organism evidence="2 3">
    <name type="scientific">Formimonas warabiya</name>
    <dbReference type="NCBI Taxonomy" id="1761012"/>
    <lineage>
        <taxon>Bacteria</taxon>
        <taxon>Bacillati</taxon>
        <taxon>Bacillota</taxon>
        <taxon>Clostridia</taxon>
        <taxon>Eubacteriales</taxon>
        <taxon>Peptococcaceae</taxon>
        <taxon>Candidatus Formimonas</taxon>
    </lineage>
</organism>
<protein>
    <recommendedName>
        <fullName evidence="4">DegV family protein</fullName>
    </recommendedName>
</protein>
<dbReference type="KEGG" id="fwa:DCMF_05885"/>
<dbReference type="Gene3D" id="3.30.1180.10">
    <property type="match status" value="1"/>
</dbReference>
<reference evidence="2 3" key="1">
    <citation type="submission" date="2016-10" db="EMBL/GenBank/DDBJ databases">
        <title>Complete Genome Sequence of Peptococcaceae strain DCMF.</title>
        <authorList>
            <person name="Edwards R.J."/>
            <person name="Holland S.I."/>
            <person name="Deshpande N.P."/>
            <person name="Wong Y.K."/>
            <person name="Ertan H."/>
            <person name="Manefield M."/>
            <person name="Russell T.L."/>
            <person name="Lee M.J."/>
        </authorList>
    </citation>
    <scope>NUCLEOTIDE SEQUENCE [LARGE SCALE GENOMIC DNA]</scope>
    <source>
        <strain evidence="2 3">DCMF</strain>
    </source>
</reference>
<proteinExistence type="predicted"/>
<evidence type="ECO:0008006" key="4">
    <source>
        <dbReference type="Google" id="ProtNLM"/>
    </source>
</evidence>
<dbReference type="OrthoDB" id="9780216at2"/>
<dbReference type="InterPro" id="IPR050270">
    <property type="entry name" value="DegV_domain_contain"/>
</dbReference>
<sequence length="288" mass="31762">MGDVVIGVKIVTDSTAYLGQDLMERYHISEVSLTVNFYGRSFPEGKERKYHDFYERLRHSKLFPTTSQPAVGDFVETYRRLTADGSSVISLHISGRFSGTAQAAHTAADMLEDKDICVVDSLYTVAVLGYMVEEAGKMAAEGKSKNDILARINFMRDHSHLFFLVDSLDYLYRGGRIGGAAALFGTILQIKPILYVKDGVIDVLTKVRTREKAVQQLMQEVAGQIQNMHVPRIRMGVLHVDDPAKGENLGFLLEQRFPGIKPDQFEVGPVVGSHVGPGSVGVAISEVN</sequence>
<evidence type="ECO:0000313" key="2">
    <source>
        <dbReference type="EMBL" id="ATW24378.1"/>
    </source>
</evidence>
<dbReference type="SUPFAM" id="SSF82549">
    <property type="entry name" value="DAK1/DegV-like"/>
    <property type="match status" value="1"/>
</dbReference>
<dbReference type="InterPro" id="IPR003797">
    <property type="entry name" value="DegV"/>
</dbReference>
<keyword evidence="3" id="KW-1185">Reference proteome</keyword>
<accession>A0A3G1KPL2</accession>
<dbReference type="PANTHER" id="PTHR33434:SF2">
    <property type="entry name" value="FATTY ACID-BINDING PROTEIN TM_1468"/>
    <property type="match status" value="1"/>
</dbReference>
<dbReference type="AlphaFoldDB" id="A0A3G1KPL2"/>
<dbReference type="Pfam" id="PF02645">
    <property type="entry name" value="DegV"/>
    <property type="match status" value="1"/>
</dbReference>
<dbReference type="Proteomes" id="UP000323521">
    <property type="component" value="Chromosome"/>
</dbReference>
<evidence type="ECO:0000313" key="3">
    <source>
        <dbReference type="Proteomes" id="UP000323521"/>
    </source>
</evidence>
<dbReference type="PROSITE" id="PS51482">
    <property type="entry name" value="DEGV"/>
    <property type="match status" value="1"/>
</dbReference>
<dbReference type="InterPro" id="IPR043168">
    <property type="entry name" value="DegV_C"/>
</dbReference>
<name>A0A3G1KPL2_FORW1</name>
<dbReference type="GO" id="GO:0008289">
    <property type="term" value="F:lipid binding"/>
    <property type="evidence" value="ECO:0007669"/>
    <property type="project" value="UniProtKB-KW"/>
</dbReference>
<gene>
    <name evidence="2" type="ORF">DCMF_05885</name>
</gene>
<dbReference type="PANTHER" id="PTHR33434">
    <property type="entry name" value="DEGV DOMAIN-CONTAINING PROTEIN DR_1986-RELATED"/>
    <property type="match status" value="1"/>
</dbReference>
<dbReference type="Gene3D" id="3.40.50.10170">
    <property type="match status" value="1"/>
</dbReference>
<evidence type="ECO:0000256" key="1">
    <source>
        <dbReference type="ARBA" id="ARBA00023121"/>
    </source>
</evidence>